<dbReference type="SMART" id="SM00387">
    <property type="entry name" value="HATPase_c"/>
    <property type="match status" value="1"/>
</dbReference>
<feature type="transmembrane region" description="Helical" evidence="9">
    <location>
        <begin position="37"/>
        <end position="59"/>
    </location>
</feature>
<feature type="domain" description="Histidine kinase" evidence="10">
    <location>
        <begin position="264"/>
        <end position="471"/>
    </location>
</feature>
<feature type="transmembrane region" description="Helical" evidence="9">
    <location>
        <begin position="188"/>
        <end position="210"/>
    </location>
</feature>
<dbReference type="InterPro" id="IPR003594">
    <property type="entry name" value="HATPase_dom"/>
</dbReference>
<feature type="transmembrane region" description="Helical" evidence="9">
    <location>
        <begin position="115"/>
        <end position="135"/>
    </location>
</feature>
<evidence type="ECO:0000313" key="12">
    <source>
        <dbReference type="Proteomes" id="UP000245412"/>
    </source>
</evidence>
<dbReference type="InterPro" id="IPR004358">
    <property type="entry name" value="Sig_transdc_His_kin-like_C"/>
</dbReference>
<gene>
    <name evidence="11" type="ORF">C7383_101315</name>
</gene>
<evidence type="ECO:0000256" key="6">
    <source>
        <dbReference type="ARBA" id="ARBA00022777"/>
    </source>
</evidence>
<organism evidence="11 12">
    <name type="scientific">Murimonas intestini</name>
    <dbReference type="NCBI Taxonomy" id="1337051"/>
    <lineage>
        <taxon>Bacteria</taxon>
        <taxon>Bacillati</taxon>
        <taxon>Bacillota</taxon>
        <taxon>Clostridia</taxon>
        <taxon>Lachnospirales</taxon>
        <taxon>Lachnospiraceae</taxon>
        <taxon>Murimonas</taxon>
    </lineage>
</organism>
<evidence type="ECO:0000256" key="4">
    <source>
        <dbReference type="ARBA" id="ARBA00022679"/>
    </source>
</evidence>
<keyword evidence="9" id="KW-0472">Membrane</keyword>
<dbReference type="SUPFAM" id="SSF55874">
    <property type="entry name" value="ATPase domain of HSP90 chaperone/DNA topoisomerase II/histidine kinase"/>
    <property type="match status" value="1"/>
</dbReference>
<dbReference type="Gene3D" id="3.30.565.10">
    <property type="entry name" value="Histidine kinase-like ATPase, C-terminal domain"/>
    <property type="match status" value="1"/>
</dbReference>
<keyword evidence="4" id="KW-0808">Transferase</keyword>
<keyword evidence="3" id="KW-0597">Phosphoprotein</keyword>
<evidence type="ECO:0000256" key="1">
    <source>
        <dbReference type="ARBA" id="ARBA00000085"/>
    </source>
</evidence>
<evidence type="ECO:0000256" key="9">
    <source>
        <dbReference type="SAM" id="Phobius"/>
    </source>
</evidence>
<dbReference type="Pfam" id="PF02518">
    <property type="entry name" value="HATPase_c"/>
    <property type="match status" value="1"/>
</dbReference>
<dbReference type="InterPro" id="IPR005467">
    <property type="entry name" value="His_kinase_dom"/>
</dbReference>
<feature type="transmembrane region" description="Helical" evidence="9">
    <location>
        <begin position="79"/>
        <end position="103"/>
    </location>
</feature>
<dbReference type="GO" id="GO:0000160">
    <property type="term" value="P:phosphorelay signal transduction system"/>
    <property type="evidence" value="ECO:0007669"/>
    <property type="project" value="UniProtKB-KW"/>
</dbReference>
<evidence type="ECO:0000256" key="3">
    <source>
        <dbReference type="ARBA" id="ARBA00022553"/>
    </source>
</evidence>
<dbReference type="EC" id="2.7.13.3" evidence="2"/>
<keyword evidence="8" id="KW-0902">Two-component regulatory system</keyword>
<dbReference type="GO" id="GO:0005524">
    <property type="term" value="F:ATP binding"/>
    <property type="evidence" value="ECO:0007669"/>
    <property type="project" value="UniProtKB-KW"/>
</dbReference>
<keyword evidence="12" id="KW-1185">Reference proteome</keyword>
<evidence type="ECO:0000256" key="2">
    <source>
        <dbReference type="ARBA" id="ARBA00012438"/>
    </source>
</evidence>
<proteinExistence type="predicted"/>
<dbReference type="PANTHER" id="PTHR43065">
    <property type="entry name" value="SENSOR HISTIDINE KINASE"/>
    <property type="match status" value="1"/>
</dbReference>
<keyword evidence="7" id="KW-0067">ATP-binding</keyword>
<feature type="transmembrane region" description="Helical" evidence="9">
    <location>
        <begin position="13"/>
        <end position="30"/>
    </location>
</feature>
<dbReference type="EMBL" id="QGGY01000001">
    <property type="protein sequence ID" value="PWJ78939.1"/>
    <property type="molecule type" value="Genomic_DNA"/>
</dbReference>
<keyword evidence="9" id="KW-0812">Transmembrane</keyword>
<dbReference type="PANTHER" id="PTHR43065:SF10">
    <property type="entry name" value="PEROXIDE STRESS-ACTIVATED HISTIDINE KINASE MAK3"/>
    <property type="match status" value="1"/>
</dbReference>
<protein>
    <recommendedName>
        <fullName evidence="2">histidine kinase</fullName>
        <ecNumber evidence="2">2.7.13.3</ecNumber>
    </recommendedName>
</protein>
<dbReference type="PROSITE" id="PS50109">
    <property type="entry name" value="HIS_KIN"/>
    <property type="match status" value="1"/>
</dbReference>
<evidence type="ECO:0000256" key="5">
    <source>
        <dbReference type="ARBA" id="ARBA00022741"/>
    </source>
</evidence>
<evidence type="ECO:0000256" key="8">
    <source>
        <dbReference type="ARBA" id="ARBA00023012"/>
    </source>
</evidence>
<dbReference type="RefSeq" id="WP_109624375.1">
    <property type="nucleotide sequence ID" value="NZ_JANKBI010000001.1"/>
</dbReference>
<dbReference type="AlphaFoldDB" id="A0AB73TA16"/>
<keyword evidence="9" id="KW-1133">Transmembrane helix</keyword>
<sequence length="481" mass="56614">MQDSSPKGLPGEFLLLFTFLIWLLFFLIYIGNRHNKLNRWCFISGICFSIGVLKEYLYYSLFPWVIQSYPSLLDEGTALTIYSVLTAIPYYFATPTMLIFSLYFNRFELRHPKAFPWICILSFVPGIVFGFFYPYTQTRYFQLNDRTYYMLVTIYNFINSIVMTYMILNTLTRERHSKIRQQKRAIAFLVLVPSWYAMLSIFPVQLFSLGRMFKTWQGNLVIIMILILFYLYHVSRDGFMGARFRHETYDWDKDSQLINKSMELVQHMLKNQIAKIDWCAQNIVKEAPSEEIEEYTEIIRRSTSRVSGYISKTKSYSQELNPRPEHCDAQSFLKSCYEDLEKVHKEVVFELDCQEAQTVYCDRDLLKEVLLNLFQNAIDAMDGTGKISISCYQEKHGSYCCIEVADTGKGIEKEDLIKLFQPYYTTKRTDAHTGLGLYYCQKVLLKHDGEIRVKSENGCGTVFYLYLPQPRKRGLTRKERH</sequence>
<accession>A0AB73TA16</accession>
<feature type="transmembrane region" description="Helical" evidence="9">
    <location>
        <begin position="216"/>
        <end position="235"/>
    </location>
</feature>
<comment type="catalytic activity">
    <reaction evidence="1">
        <text>ATP + protein L-histidine = ADP + protein N-phospho-L-histidine.</text>
        <dbReference type="EC" id="2.7.13.3"/>
    </reaction>
</comment>
<dbReference type="PRINTS" id="PR00344">
    <property type="entry name" value="BCTRLSENSOR"/>
</dbReference>
<comment type="caution">
    <text evidence="11">The sequence shown here is derived from an EMBL/GenBank/DDBJ whole genome shotgun (WGS) entry which is preliminary data.</text>
</comment>
<evidence type="ECO:0000259" key="10">
    <source>
        <dbReference type="PROSITE" id="PS50109"/>
    </source>
</evidence>
<dbReference type="GO" id="GO:0004673">
    <property type="term" value="F:protein histidine kinase activity"/>
    <property type="evidence" value="ECO:0007669"/>
    <property type="project" value="UniProtKB-EC"/>
</dbReference>
<feature type="transmembrane region" description="Helical" evidence="9">
    <location>
        <begin position="147"/>
        <end position="168"/>
    </location>
</feature>
<keyword evidence="6" id="KW-0418">Kinase</keyword>
<keyword evidence="5" id="KW-0547">Nucleotide-binding</keyword>
<name>A0AB73TA16_9FIRM</name>
<reference evidence="11 12" key="1">
    <citation type="submission" date="2018-05" db="EMBL/GenBank/DDBJ databases">
        <authorList>
            <person name="Goeker M."/>
            <person name="Huntemann M."/>
            <person name="Clum A."/>
            <person name="Pillay M."/>
            <person name="Palaniappan K."/>
            <person name="Varghese N."/>
            <person name="Mikhailova N."/>
            <person name="Stamatis D."/>
            <person name="Reddy T."/>
            <person name="Daum C."/>
            <person name="Shapiro N."/>
            <person name="Ivanova N."/>
            <person name="Kyrpides N."/>
            <person name="Woyke T."/>
        </authorList>
    </citation>
    <scope>NUCLEOTIDE SEQUENCE [LARGE SCALE GENOMIC DNA]</scope>
    <source>
        <strain evidence="11 12">DSM 26524</strain>
    </source>
</reference>
<evidence type="ECO:0000256" key="7">
    <source>
        <dbReference type="ARBA" id="ARBA00022840"/>
    </source>
</evidence>
<evidence type="ECO:0000313" key="11">
    <source>
        <dbReference type="EMBL" id="PWJ78939.1"/>
    </source>
</evidence>
<dbReference type="InterPro" id="IPR036890">
    <property type="entry name" value="HATPase_C_sf"/>
</dbReference>
<dbReference type="Proteomes" id="UP000245412">
    <property type="component" value="Unassembled WGS sequence"/>
</dbReference>